<dbReference type="InterPro" id="IPR015915">
    <property type="entry name" value="Kelch-typ_b-propeller"/>
</dbReference>
<dbReference type="SUPFAM" id="SSF117281">
    <property type="entry name" value="Kelch motif"/>
    <property type="match status" value="1"/>
</dbReference>
<dbReference type="PANTHER" id="PTHR46093">
    <property type="entry name" value="ACYL-COA-BINDING DOMAIN-CONTAINING PROTEIN 5"/>
    <property type="match status" value="1"/>
</dbReference>
<dbReference type="EMBL" id="AP019860">
    <property type="protein sequence ID" value="BBM86771.1"/>
    <property type="molecule type" value="Genomic_DNA"/>
</dbReference>
<dbReference type="RefSeq" id="WP_151970814.1">
    <property type="nucleotide sequence ID" value="NZ_AP019860.1"/>
</dbReference>
<evidence type="ECO:0000256" key="2">
    <source>
        <dbReference type="ARBA" id="ARBA00022737"/>
    </source>
</evidence>
<dbReference type="InterPro" id="IPR006652">
    <property type="entry name" value="Kelch_1"/>
</dbReference>
<organism evidence="4 5">
    <name type="scientific">Uabimicrobium amorphum</name>
    <dbReference type="NCBI Taxonomy" id="2596890"/>
    <lineage>
        <taxon>Bacteria</taxon>
        <taxon>Pseudomonadati</taxon>
        <taxon>Planctomycetota</taxon>
        <taxon>Candidatus Uabimicrobiia</taxon>
        <taxon>Candidatus Uabimicrobiales</taxon>
        <taxon>Candidatus Uabimicrobiaceae</taxon>
        <taxon>Candidatus Uabimicrobium</taxon>
    </lineage>
</organism>
<gene>
    <name evidence="4" type="ORF">UABAM_05159</name>
</gene>
<dbReference type="Proteomes" id="UP000326354">
    <property type="component" value="Chromosome"/>
</dbReference>
<name>A0A5S9IST7_UABAM</name>
<dbReference type="Pfam" id="PF24981">
    <property type="entry name" value="Beta-prop_ATRN-LZTR1"/>
    <property type="match status" value="1"/>
</dbReference>
<dbReference type="InterPro" id="IPR056737">
    <property type="entry name" value="Beta-prop_ATRN-MKLN-like"/>
</dbReference>
<dbReference type="Gene3D" id="2.120.10.80">
    <property type="entry name" value="Kelch-type beta propeller"/>
    <property type="match status" value="2"/>
</dbReference>
<evidence type="ECO:0000259" key="3">
    <source>
        <dbReference type="Pfam" id="PF24981"/>
    </source>
</evidence>
<sequence length="572" mass="64005">MNKLFIIFAIFLLIGSSWGAAEEWQEVNIAVSPPARAAHTSVVFSGKVYVFGGEDITGDDAFFNDMWQFTNEFWEEVDDTNPPSPRKAHSATVVGNKMYVFGGRDANNRLLNDLHSFDFTTNTWQQVSQSFAPPERMFHRTAAVDGKIYLFGGIQADGTLDASIWEFNPETGIWSQKATNFEGGRLAHTVAAEGKSILVFFGSDAQGNPTGSIMQYDIDQDQWFPVTLPPGAEPEARFLHAMAKNGASLFMFGGLTEGDVSSQETWEFDLTTFTWKQREDSPIAFYNGTASFPNIPTQRNENIDAFIFGGLDAQLLPLNKTFRYAPQGIKNDQKVQAQIGTLGSDRCALFIVEYEQEQENVEITLEWNDPKVQLQILGSGICQKRCGNDVQKRLKDMDKVMRLHPRVARFAWKHIQKRQLRGLCKVASKTTKDENGQTLTASFTKVKTLIFAVKHGKSGKHSINPNNIIEQLCGGGHKPKQKTVRNVQVSIEGQAAPRKVVYLFPIGPPNNKKDPAQHSVTLPGNPVRWHSKIPSFAKGDEETSSTENTFEWNFTDKSFLIPFLGYVKFELP</sequence>
<dbReference type="OrthoDB" id="9810181at2"/>
<proteinExistence type="predicted"/>
<protein>
    <recommendedName>
        <fullName evidence="3">Attractin/MKLN-like beta-propeller domain-containing protein</fullName>
    </recommendedName>
</protein>
<keyword evidence="2" id="KW-0677">Repeat</keyword>
<feature type="domain" description="Attractin/MKLN-like beta-propeller" evidence="3">
    <location>
        <begin position="199"/>
        <end position="325"/>
    </location>
</feature>
<dbReference type="AlphaFoldDB" id="A0A5S9IST7"/>
<accession>A0A5S9IST7</accession>
<dbReference type="KEGG" id="uam:UABAM_05159"/>
<keyword evidence="5" id="KW-1185">Reference proteome</keyword>
<evidence type="ECO:0000313" key="4">
    <source>
        <dbReference type="EMBL" id="BBM86771.1"/>
    </source>
</evidence>
<evidence type="ECO:0000313" key="5">
    <source>
        <dbReference type="Proteomes" id="UP000326354"/>
    </source>
</evidence>
<reference evidence="4 5" key="1">
    <citation type="submission" date="2019-08" db="EMBL/GenBank/DDBJ databases">
        <title>Complete genome sequence of Candidatus Uab amorphum.</title>
        <authorList>
            <person name="Shiratori T."/>
            <person name="Suzuki S."/>
            <person name="Kakizawa Y."/>
            <person name="Ishida K."/>
        </authorList>
    </citation>
    <scope>NUCLEOTIDE SEQUENCE [LARGE SCALE GENOMIC DNA]</scope>
    <source>
        <strain evidence="4 5">SRT547</strain>
    </source>
</reference>
<dbReference type="PANTHER" id="PTHR46093:SF18">
    <property type="entry name" value="FIBRONECTIN TYPE-III DOMAIN-CONTAINING PROTEIN"/>
    <property type="match status" value="1"/>
</dbReference>
<dbReference type="Pfam" id="PF24681">
    <property type="entry name" value="Kelch_KLHDC2_KLHL20_DRC7"/>
    <property type="match status" value="1"/>
</dbReference>
<evidence type="ECO:0000256" key="1">
    <source>
        <dbReference type="ARBA" id="ARBA00022441"/>
    </source>
</evidence>
<keyword evidence="1" id="KW-0880">Kelch repeat</keyword>
<dbReference type="SMART" id="SM00612">
    <property type="entry name" value="Kelch"/>
    <property type="match status" value="3"/>
</dbReference>